<dbReference type="EMBL" id="LXQA011441848">
    <property type="protein sequence ID" value="MCI97388.1"/>
    <property type="molecule type" value="Genomic_DNA"/>
</dbReference>
<dbReference type="Proteomes" id="UP000265520">
    <property type="component" value="Unassembled WGS sequence"/>
</dbReference>
<keyword evidence="2" id="KW-1185">Reference proteome</keyword>
<name>A0A392W9N6_9FABA</name>
<accession>A0A392W9N6</accession>
<dbReference type="AlphaFoldDB" id="A0A392W9N6"/>
<protein>
    <submittedName>
        <fullName evidence="1">Uncharacterized protein</fullName>
    </submittedName>
</protein>
<evidence type="ECO:0000313" key="1">
    <source>
        <dbReference type="EMBL" id="MCI97388.1"/>
    </source>
</evidence>
<evidence type="ECO:0000313" key="2">
    <source>
        <dbReference type="Proteomes" id="UP000265520"/>
    </source>
</evidence>
<sequence>MAVPEVDVRPFPVAVAVSFRAVTLTRTVAVVNPVVPVAAPEQS</sequence>
<reference evidence="1 2" key="1">
    <citation type="journal article" date="2018" name="Front. Plant Sci.">
        <title>Red Clover (Trifolium pratense) and Zigzag Clover (T. medium) - A Picture of Genomic Similarities and Differences.</title>
        <authorList>
            <person name="Dluhosova J."/>
            <person name="Istvanek J."/>
            <person name="Nedelnik J."/>
            <person name="Repkova J."/>
        </authorList>
    </citation>
    <scope>NUCLEOTIDE SEQUENCE [LARGE SCALE GENOMIC DNA]</scope>
    <source>
        <strain evidence="2">cv. 10/8</strain>
        <tissue evidence="1">Leaf</tissue>
    </source>
</reference>
<proteinExistence type="predicted"/>
<organism evidence="1 2">
    <name type="scientific">Trifolium medium</name>
    <dbReference type="NCBI Taxonomy" id="97028"/>
    <lineage>
        <taxon>Eukaryota</taxon>
        <taxon>Viridiplantae</taxon>
        <taxon>Streptophyta</taxon>
        <taxon>Embryophyta</taxon>
        <taxon>Tracheophyta</taxon>
        <taxon>Spermatophyta</taxon>
        <taxon>Magnoliopsida</taxon>
        <taxon>eudicotyledons</taxon>
        <taxon>Gunneridae</taxon>
        <taxon>Pentapetalae</taxon>
        <taxon>rosids</taxon>
        <taxon>fabids</taxon>
        <taxon>Fabales</taxon>
        <taxon>Fabaceae</taxon>
        <taxon>Papilionoideae</taxon>
        <taxon>50 kb inversion clade</taxon>
        <taxon>NPAAA clade</taxon>
        <taxon>Hologalegina</taxon>
        <taxon>IRL clade</taxon>
        <taxon>Trifolieae</taxon>
        <taxon>Trifolium</taxon>
    </lineage>
</organism>
<comment type="caution">
    <text evidence="1">The sequence shown here is derived from an EMBL/GenBank/DDBJ whole genome shotgun (WGS) entry which is preliminary data.</text>
</comment>